<organism evidence="3 4">
    <name type="scientific">Microtetraspora glauca</name>
    <dbReference type="NCBI Taxonomy" id="1996"/>
    <lineage>
        <taxon>Bacteria</taxon>
        <taxon>Bacillati</taxon>
        <taxon>Actinomycetota</taxon>
        <taxon>Actinomycetes</taxon>
        <taxon>Streptosporangiales</taxon>
        <taxon>Streptosporangiaceae</taxon>
        <taxon>Microtetraspora</taxon>
    </lineage>
</organism>
<dbReference type="InterPro" id="IPR005149">
    <property type="entry name" value="Tscrpt_reg_PadR_N"/>
</dbReference>
<accession>A0ABV3GBA3</accession>
<reference evidence="3 4" key="1">
    <citation type="submission" date="2024-06" db="EMBL/GenBank/DDBJ databases">
        <title>The Natural Products Discovery Center: Release of the First 8490 Sequenced Strains for Exploring Actinobacteria Biosynthetic Diversity.</title>
        <authorList>
            <person name="Kalkreuter E."/>
            <person name="Kautsar S.A."/>
            <person name="Yang D."/>
            <person name="Bader C.D."/>
            <person name="Teijaro C.N."/>
            <person name="Fluegel L."/>
            <person name="Davis C.M."/>
            <person name="Simpson J.R."/>
            <person name="Lauterbach L."/>
            <person name="Steele A.D."/>
            <person name="Gui C."/>
            <person name="Meng S."/>
            <person name="Li G."/>
            <person name="Viehrig K."/>
            <person name="Ye F."/>
            <person name="Su P."/>
            <person name="Kiefer A.F."/>
            <person name="Nichols A."/>
            <person name="Cepeda A.J."/>
            <person name="Yan W."/>
            <person name="Fan B."/>
            <person name="Jiang Y."/>
            <person name="Adhikari A."/>
            <person name="Zheng C.-J."/>
            <person name="Schuster L."/>
            <person name="Cowan T.M."/>
            <person name="Smanski M.J."/>
            <person name="Chevrette M.G."/>
            <person name="De Carvalho L.P.S."/>
            <person name="Shen B."/>
        </authorList>
    </citation>
    <scope>NUCLEOTIDE SEQUENCE [LARGE SCALE GENOMIC DNA]</scope>
    <source>
        <strain evidence="3 4">NPDC050100</strain>
    </source>
</reference>
<feature type="domain" description="Transcription regulator PadR N-terminal" evidence="2">
    <location>
        <begin position="14"/>
        <end position="87"/>
    </location>
</feature>
<name>A0ABV3GBA3_MICGL</name>
<sequence>MARSADNPLAVALMGLLMERPMHPYEMAAVLRERGKDASVRINRGSLYDVVAALEGQGWITPSARVREGNRPARTVYALTGEGRAAFVARLDEQIRNPRREYPVFLTAVAYLGALGQEGAAEALRERAGRLRAAIADDERTLREALASGGVPRLHVIEAEYALHMARAELGWVNAIADEVSSGTLPWPAGGEPTGGAVPSRHDERNRS</sequence>
<protein>
    <submittedName>
        <fullName evidence="3">PadR family transcriptional regulator</fullName>
    </submittedName>
</protein>
<gene>
    <name evidence="3" type="ORF">AB0I59_09495</name>
</gene>
<dbReference type="InterPro" id="IPR036390">
    <property type="entry name" value="WH_DNA-bd_sf"/>
</dbReference>
<dbReference type="Pfam" id="PF03551">
    <property type="entry name" value="PadR"/>
    <property type="match status" value="1"/>
</dbReference>
<dbReference type="EMBL" id="JBFALK010000004">
    <property type="protein sequence ID" value="MEV0968857.1"/>
    <property type="molecule type" value="Genomic_DNA"/>
</dbReference>
<dbReference type="InterPro" id="IPR052509">
    <property type="entry name" value="Metal_resp_DNA-bind_regulator"/>
</dbReference>
<dbReference type="Proteomes" id="UP001551675">
    <property type="component" value="Unassembled WGS sequence"/>
</dbReference>
<keyword evidence="4" id="KW-1185">Reference proteome</keyword>
<dbReference type="SUPFAM" id="SSF46785">
    <property type="entry name" value="Winged helix' DNA-binding domain"/>
    <property type="match status" value="1"/>
</dbReference>
<dbReference type="PANTHER" id="PTHR33169:SF27">
    <property type="entry name" value="TRANSCRIPTIONAL REGULATOR PADR FAMILY PROTEIN"/>
    <property type="match status" value="1"/>
</dbReference>
<feature type="region of interest" description="Disordered" evidence="1">
    <location>
        <begin position="184"/>
        <end position="208"/>
    </location>
</feature>
<comment type="caution">
    <text evidence="3">The sequence shown here is derived from an EMBL/GenBank/DDBJ whole genome shotgun (WGS) entry which is preliminary data.</text>
</comment>
<dbReference type="PANTHER" id="PTHR33169">
    <property type="entry name" value="PADR-FAMILY TRANSCRIPTIONAL REGULATOR"/>
    <property type="match status" value="1"/>
</dbReference>
<dbReference type="RefSeq" id="WP_061260880.1">
    <property type="nucleotide sequence ID" value="NZ_JBFALK010000004.1"/>
</dbReference>
<dbReference type="Gene3D" id="1.10.10.10">
    <property type="entry name" value="Winged helix-like DNA-binding domain superfamily/Winged helix DNA-binding domain"/>
    <property type="match status" value="1"/>
</dbReference>
<evidence type="ECO:0000259" key="2">
    <source>
        <dbReference type="Pfam" id="PF03551"/>
    </source>
</evidence>
<proteinExistence type="predicted"/>
<dbReference type="InterPro" id="IPR036388">
    <property type="entry name" value="WH-like_DNA-bd_sf"/>
</dbReference>
<evidence type="ECO:0000313" key="4">
    <source>
        <dbReference type="Proteomes" id="UP001551675"/>
    </source>
</evidence>
<evidence type="ECO:0000256" key="1">
    <source>
        <dbReference type="SAM" id="MobiDB-lite"/>
    </source>
</evidence>
<evidence type="ECO:0000313" key="3">
    <source>
        <dbReference type="EMBL" id="MEV0968857.1"/>
    </source>
</evidence>